<dbReference type="EMBL" id="JAMKFB020000025">
    <property type="protein sequence ID" value="KAL0155614.1"/>
    <property type="molecule type" value="Genomic_DNA"/>
</dbReference>
<gene>
    <name evidence="1" type="ORF">M9458_049877</name>
</gene>
<reference evidence="1 2" key="1">
    <citation type="submission" date="2024-05" db="EMBL/GenBank/DDBJ databases">
        <title>Genome sequencing and assembly of Indian major carp, Cirrhinus mrigala (Hamilton, 1822).</title>
        <authorList>
            <person name="Mohindra V."/>
            <person name="Chowdhury L.M."/>
            <person name="Lal K."/>
            <person name="Jena J.K."/>
        </authorList>
    </citation>
    <scope>NUCLEOTIDE SEQUENCE [LARGE SCALE GENOMIC DNA]</scope>
    <source>
        <strain evidence="1">CM1030</strain>
        <tissue evidence="1">Blood</tissue>
    </source>
</reference>
<dbReference type="AlphaFoldDB" id="A0ABD0N0A2"/>
<evidence type="ECO:0000313" key="2">
    <source>
        <dbReference type="Proteomes" id="UP001529510"/>
    </source>
</evidence>
<feature type="non-terminal residue" evidence="1">
    <location>
        <position position="67"/>
    </location>
</feature>
<dbReference type="Proteomes" id="UP001529510">
    <property type="component" value="Unassembled WGS sequence"/>
</dbReference>
<keyword evidence="2" id="KW-1185">Reference proteome</keyword>
<proteinExistence type="predicted"/>
<accession>A0ABD0N0A2</accession>
<protein>
    <submittedName>
        <fullName evidence="1">Uncharacterized protein</fullName>
    </submittedName>
</protein>
<name>A0ABD0N0A2_CIRMR</name>
<organism evidence="1 2">
    <name type="scientific">Cirrhinus mrigala</name>
    <name type="common">Mrigala</name>
    <dbReference type="NCBI Taxonomy" id="683832"/>
    <lineage>
        <taxon>Eukaryota</taxon>
        <taxon>Metazoa</taxon>
        <taxon>Chordata</taxon>
        <taxon>Craniata</taxon>
        <taxon>Vertebrata</taxon>
        <taxon>Euteleostomi</taxon>
        <taxon>Actinopterygii</taxon>
        <taxon>Neopterygii</taxon>
        <taxon>Teleostei</taxon>
        <taxon>Ostariophysi</taxon>
        <taxon>Cypriniformes</taxon>
        <taxon>Cyprinidae</taxon>
        <taxon>Labeoninae</taxon>
        <taxon>Labeonini</taxon>
        <taxon>Cirrhinus</taxon>
    </lineage>
</organism>
<sequence>VENQKVKEAVVEKRITKKIKVKKFSWGAELTKEEQMEAERQFQEFGYNVFLSDRLPLNRTIPDTRDI</sequence>
<evidence type="ECO:0000313" key="1">
    <source>
        <dbReference type="EMBL" id="KAL0155614.1"/>
    </source>
</evidence>
<dbReference type="Gene3D" id="3.90.550.10">
    <property type="entry name" value="Spore Coat Polysaccharide Biosynthesis Protein SpsA, Chain A"/>
    <property type="match status" value="1"/>
</dbReference>
<comment type="caution">
    <text evidence="1">The sequence shown here is derived from an EMBL/GenBank/DDBJ whole genome shotgun (WGS) entry which is preliminary data.</text>
</comment>
<feature type="non-terminal residue" evidence="1">
    <location>
        <position position="1"/>
    </location>
</feature>
<dbReference type="InterPro" id="IPR029044">
    <property type="entry name" value="Nucleotide-diphossugar_trans"/>
</dbReference>